<keyword evidence="2" id="KW-1185">Reference proteome</keyword>
<evidence type="ECO:0000313" key="2">
    <source>
        <dbReference type="Proteomes" id="UP000190774"/>
    </source>
</evidence>
<name>A0A1T4YG37_9BACT</name>
<reference evidence="2" key="1">
    <citation type="submission" date="2017-02" db="EMBL/GenBank/DDBJ databases">
        <authorList>
            <person name="Varghese N."/>
            <person name="Submissions S."/>
        </authorList>
    </citation>
    <scope>NUCLEOTIDE SEQUENCE [LARGE SCALE GENOMIC DNA]</scope>
    <source>
        <strain evidence="2">ATCC 700200</strain>
    </source>
</reference>
<dbReference type="Proteomes" id="UP000190774">
    <property type="component" value="Unassembled WGS sequence"/>
</dbReference>
<accession>A0A1T4YG37</accession>
<proteinExistence type="predicted"/>
<sequence>MFLKKIPEIGPEFLALGLIKACEVDTSADLDLPFMVSCFYLERFG</sequence>
<dbReference type="AlphaFoldDB" id="A0A1T4YG37"/>
<dbReference type="STRING" id="48467.SAMN02745166_03219"/>
<gene>
    <name evidence="1" type="ORF">SAMN02745166_03219</name>
</gene>
<evidence type="ECO:0000313" key="1">
    <source>
        <dbReference type="EMBL" id="SKB00782.1"/>
    </source>
</evidence>
<dbReference type="EMBL" id="FUYE01000011">
    <property type="protein sequence ID" value="SKB00782.1"/>
    <property type="molecule type" value="Genomic_DNA"/>
</dbReference>
<protein>
    <submittedName>
        <fullName evidence="1">Uncharacterized protein</fullName>
    </submittedName>
</protein>
<organism evidence="1 2">
    <name type="scientific">Prosthecobacter debontii</name>
    <dbReference type="NCBI Taxonomy" id="48467"/>
    <lineage>
        <taxon>Bacteria</taxon>
        <taxon>Pseudomonadati</taxon>
        <taxon>Verrucomicrobiota</taxon>
        <taxon>Verrucomicrobiia</taxon>
        <taxon>Verrucomicrobiales</taxon>
        <taxon>Verrucomicrobiaceae</taxon>
        <taxon>Prosthecobacter</taxon>
    </lineage>
</organism>